<dbReference type="Pfam" id="PF00884">
    <property type="entry name" value="Sulfatase"/>
    <property type="match status" value="1"/>
</dbReference>
<dbReference type="PANTHER" id="PTHR43751">
    <property type="entry name" value="SULFATASE"/>
    <property type="match status" value="1"/>
</dbReference>
<gene>
    <name evidence="3" type="ORF">GQF63_13080</name>
</gene>
<dbReference type="InterPro" id="IPR000917">
    <property type="entry name" value="Sulfatase_N"/>
</dbReference>
<dbReference type="SUPFAM" id="SSF48371">
    <property type="entry name" value="ARM repeat"/>
    <property type="match status" value="1"/>
</dbReference>
<evidence type="ECO:0000259" key="2">
    <source>
        <dbReference type="Pfam" id="PF00884"/>
    </source>
</evidence>
<keyword evidence="1" id="KW-0812">Transmembrane</keyword>
<organism evidence="3 4">
    <name type="scientific">Sphingobacterium humi</name>
    <dbReference type="NCBI Taxonomy" id="1796905"/>
    <lineage>
        <taxon>Bacteria</taxon>
        <taxon>Pseudomonadati</taxon>
        <taxon>Bacteroidota</taxon>
        <taxon>Sphingobacteriia</taxon>
        <taxon>Sphingobacteriales</taxon>
        <taxon>Sphingobacteriaceae</taxon>
        <taxon>Sphingobacterium</taxon>
    </lineage>
</organism>
<reference evidence="3 4" key="1">
    <citation type="submission" date="2019-12" db="EMBL/GenBank/DDBJ databases">
        <authorList>
            <person name="Dong K."/>
        </authorList>
    </citation>
    <scope>NUCLEOTIDE SEQUENCE [LARGE SCALE GENOMIC DNA]</scope>
    <source>
        <strain evidence="3 4">JCM 31225</strain>
    </source>
</reference>
<dbReference type="InterPro" id="IPR052701">
    <property type="entry name" value="GAG_Ulvan_Degrading_Sulfatases"/>
</dbReference>
<feature type="transmembrane region" description="Helical" evidence="1">
    <location>
        <begin position="12"/>
        <end position="30"/>
    </location>
</feature>
<dbReference type="InterPro" id="IPR016024">
    <property type="entry name" value="ARM-type_fold"/>
</dbReference>
<evidence type="ECO:0000313" key="3">
    <source>
        <dbReference type="EMBL" id="MVZ62962.1"/>
    </source>
</evidence>
<dbReference type="GO" id="GO:0016787">
    <property type="term" value="F:hydrolase activity"/>
    <property type="evidence" value="ECO:0007669"/>
    <property type="project" value="UniProtKB-KW"/>
</dbReference>
<dbReference type="CDD" id="cd16027">
    <property type="entry name" value="SGSH"/>
    <property type="match status" value="1"/>
</dbReference>
<dbReference type="InterPro" id="IPR011989">
    <property type="entry name" value="ARM-like"/>
</dbReference>
<dbReference type="GO" id="GO:0016740">
    <property type="term" value="F:transferase activity"/>
    <property type="evidence" value="ECO:0007669"/>
    <property type="project" value="UniProtKB-KW"/>
</dbReference>
<dbReference type="SUPFAM" id="SSF53649">
    <property type="entry name" value="Alkaline phosphatase-like"/>
    <property type="match status" value="1"/>
</dbReference>
<feature type="domain" description="Sulfatase N-terminal" evidence="2">
    <location>
        <begin position="36"/>
        <end position="320"/>
    </location>
</feature>
<dbReference type="Gene3D" id="3.40.720.10">
    <property type="entry name" value="Alkaline Phosphatase, subunit A"/>
    <property type="match status" value="1"/>
</dbReference>
<sequence>MIGIRTGNGRISVWYYLLILLTLLITIAQLNAQSRPNILWITIEDTSPQFVGCYGNPDARTPTIDRLAKEGVRFTNAFSTNTVCSPSRTTLITGVRTYENGTGHHRSKFPLPAFMQGFPHYMQEAGYYTCNNAKTDYNIQNDKEYIKAAWNESSDKAGWWNRKSGQPFFAVFNYMDSHQSRTMTDPYDKYVQTVLDELPEEDQISESAFQMPPFFRDSPEMRKQFARVYNALKLTDNKIAKLLQKLEQDNLSDSTIIFFFGDHGEGIPKAKTNGINLGYRVPFVVWFPPMYQHLSPWGTGVVSDELVNFEDLAPTLIQLAEGQVPTHMKGRTLLGEERSKPVSYLALSSDRSDNGIDMVRSITDGRYIYSRNYMPFMPQARFINYMEIAEIKQQMRKDWIAGHLNKEQQTLFEDRPAEFLFDTEMDTWELKNLVEQPAYQQQLSLMRQQLDQTIMQARDIMFLPEYELNEIAKTGTAYEYRLNPQQYPLEEIYAAAKLSGFRSKEVTNQQIKLLSSKNNIVRYWAAVGLRSQNATQLKAHKQRLKAALKDPYAPVRISIAAVLFDLNEDRQAAEILKTELANENHYLALMAINYLLYLQHPEAFAEQMHSLKDNKALTADLKMAVRDYYVRLKQDEDKKN</sequence>
<keyword evidence="4" id="KW-1185">Reference proteome</keyword>
<protein>
    <submittedName>
        <fullName evidence="3">Sulfatase-like hydrolase/transferase</fullName>
    </submittedName>
</protein>
<dbReference type="RefSeq" id="WP_160369683.1">
    <property type="nucleotide sequence ID" value="NZ_WSQA01000009.1"/>
</dbReference>
<name>A0A6N8L5D9_9SPHI</name>
<proteinExistence type="predicted"/>
<dbReference type="Proteomes" id="UP000435036">
    <property type="component" value="Unassembled WGS sequence"/>
</dbReference>
<dbReference type="EMBL" id="WSQA01000009">
    <property type="protein sequence ID" value="MVZ62962.1"/>
    <property type="molecule type" value="Genomic_DNA"/>
</dbReference>
<keyword evidence="3" id="KW-0378">Hydrolase</keyword>
<evidence type="ECO:0000313" key="4">
    <source>
        <dbReference type="Proteomes" id="UP000435036"/>
    </source>
</evidence>
<comment type="caution">
    <text evidence="3">The sequence shown here is derived from an EMBL/GenBank/DDBJ whole genome shotgun (WGS) entry which is preliminary data.</text>
</comment>
<dbReference type="Gene3D" id="1.25.10.10">
    <property type="entry name" value="Leucine-rich Repeat Variant"/>
    <property type="match status" value="1"/>
</dbReference>
<keyword evidence="3" id="KW-0808">Transferase</keyword>
<accession>A0A6N8L5D9</accession>
<dbReference type="InterPro" id="IPR017850">
    <property type="entry name" value="Alkaline_phosphatase_core_sf"/>
</dbReference>
<keyword evidence="1" id="KW-1133">Transmembrane helix</keyword>
<dbReference type="AlphaFoldDB" id="A0A6N8L5D9"/>
<keyword evidence="1" id="KW-0472">Membrane</keyword>
<evidence type="ECO:0000256" key="1">
    <source>
        <dbReference type="SAM" id="Phobius"/>
    </source>
</evidence>
<dbReference type="PANTHER" id="PTHR43751:SF1">
    <property type="entry name" value="SULFATASE ATSG-RELATED"/>
    <property type="match status" value="1"/>
</dbReference>
<dbReference type="OrthoDB" id="975025at2"/>